<dbReference type="Proteomes" id="UP001550628">
    <property type="component" value="Unassembled WGS sequence"/>
</dbReference>
<organism evidence="7 8">
    <name type="scientific">Nocardia rhamnosiphila</name>
    <dbReference type="NCBI Taxonomy" id="426716"/>
    <lineage>
        <taxon>Bacteria</taxon>
        <taxon>Bacillati</taxon>
        <taxon>Actinomycetota</taxon>
        <taxon>Actinomycetes</taxon>
        <taxon>Mycobacteriales</taxon>
        <taxon>Nocardiaceae</taxon>
        <taxon>Nocardia</taxon>
    </lineage>
</organism>
<keyword evidence="8" id="KW-1185">Reference proteome</keyword>
<evidence type="ECO:0000256" key="6">
    <source>
        <dbReference type="SAM" id="Phobius"/>
    </source>
</evidence>
<comment type="subcellular location">
    <subcellularLocation>
        <location evidence="1">Membrane</location>
        <topology evidence="1">Multi-pass membrane protein</topology>
    </subcellularLocation>
</comment>
<evidence type="ECO:0000256" key="3">
    <source>
        <dbReference type="ARBA" id="ARBA00022989"/>
    </source>
</evidence>
<dbReference type="InterPro" id="IPR019109">
    <property type="entry name" value="MamF_MmsF"/>
</dbReference>
<name>A0ABV2WZX5_9NOCA</name>
<keyword evidence="2 6" id="KW-0812">Transmembrane</keyword>
<feature type="compositionally biased region" description="Low complexity" evidence="5">
    <location>
        <begin position="21"/>
        <end position="41"/>
    </location>
</feature>
<dbReference type="EMBL" id="JBEYBF010000038">
    <property type="protein sequence ID" value="MEU1956457.1"/>
    <property type="molecule type" value="Genomic_DNA"/>
</dbReference>
<gene>
    <name evidence="7" type="ORF">ABZ510_31995</name>
</gene>
<feature type="transmembrane region" description="Helical" evidence="6">
    <location>
        <begin position="113"/>
        <end position="133"/>
    </location>
</feature>
<evidence type="ECO:0000256" key="4">
    <source>
        <dbReference type="ARBA" id="ARBA00023136"/>
    </source>
</evidence>
<feature type="region of interest" description="Disordered" evidence="5">
    <location>
        <begin position="1"/>
        <end position="41"/>
    </location>
</feature>
<feature type="transmembrane region" description="Helical" evidence="6">
    <location>
        <begin position="86"/>
        <end position="107"/>
    </location>
</feature>
<feature type="transmembrane region" description="Helical" evidence="6">
    <location>
        <begin position="50"/>
        <end position="74"/>
    </location>
</feature>
<dbReference type="RefSeq" id="WP_030524015.1">
    <property type="nucleotide sequence ID" value="NZ_JBEXYG010000005.1"/>
</dbReference>
<sequence length="149" mass="16020">MTTPQSPYDPTTGKPYPAQPPAGAQPAYGPGQQPYGAPNQAPVSPADAKLWAALAHFGGIVLGFVAPLIVWVMYKDRDEFVRRHAVDALNFQIVLAIAYVVSAVLMIVLIGLLLFPIVWIAGIVFSVLAGIAANNGREYKYPFNLSLVK</sequence>
<protein>
    <submittedName>
        <fullName evidence="7">DUF4870 domain-containing protein</fullName>
    </submittedName>
</protein>
<keyword evidence="4 6" id="KW-0472">Membrane</keyword>
<dbReference type="GeneID" id="96244260"/>
<dbReference type="Pfam" id="PF09685">
    <property type="entry name" value="MamF_MmsF"/>
    <property type="match status" value="1"/>
</dbReference>
<accession>A0ABV2WZX5</accession>
<comment type="caution">
    <text evidence="7">The sequence shown here is derived from an EMBL/GenBank/DDBJ whole genome shotgun (WGS) entry which is preliminary data.</text>
</comment>
<evidence type="ECO:0000313" key="8">
    <source>
        <dbReference type="Proteomes" id="UP001550628"/>
    </source>
</evidence>
<proteinExistence type="predicted"/>
<evidence type="ECO:0000256" key="1">
    <source>
        <dbReference type="ARBA" id="ARBA00004141"/>
    </source>
</evidence>
<evidence type="ECO:0000256" key="2">
    <source>
        <dbReference type="ARBA" id="ARBA00022692"/>
    </source>
</evidence>
<reference evidence="7 8" key="1">
    <citation type="submission" date="2024-06" db="EMBL/GenBank/DDBJ databases">
        <title>The Natural Products Discovery Center: Release of the First 8490 Sequenced Strains for Exploring Actinobacteria Biosynthetic Diversity.</title>
        <authorList>
            <person name="Kalkreuter E."/>
            <person name="Kautsar S.A."/>
            <person name="Yang D."/>
            <person name="Bader C.D."/>
            <person name="Teijaro C.N."/>
            <person name="Fluegel L."/>
            <person name="Davis C.M."/>
            <person name="Simpson J.R."/>
            <person name="Lauterbach L."/>
            <person name="Steele A.D."/>
            <person name="Gui C."/>
            <person name="Meng S."/>
            <person name="Li G."/>
            <person name="Viehrig K."/>
            <person name="Ye F."/>
            <person name="Su P."/>
            <person name="Kiefer A.F."/>
            <person name="Nichols A."/>
            <person name="Cepeda A.J."/>
            <person name="Yan W."/>
            <person name="Fan B."/>
            <person name="Jiang Y."/>
            <person name="Adhikari A."/>
            <person name="Zheng C.-J."/>
            <person name="Schuster L."/>
            <person name="Cowan T.M."/>
            <person name="Smanski M.J."/>
            <person name="Chevrette M.G."/>
            <person name="De Carvalho L.P.S."/>
            <person name="Shen B."/>
        </authorList>
    </citation>
    <scope>NUCLEOTIDE SEQUENCE [LARGE SCALE GENOMIC DNA]</scope>
    <source>
        <strain evidence="7 8">NPDC019708</strain>
    </source>
</reference>
<evidence type="ECO:0000256" key="5">
    <source>
        <dbReference type="SAM" id="MobiDB-lite"/>
    </source>
</evidence>
<evidence type="ECO:0000313" key="7">
    <source>
        <dbReference type="EMBL" id="MEU1956457.1"/>
    </source>
</evidence>
<keyword evidence="3 6" id="KW-1133">Transmembrane helix</keyword>